<evidence type="ECO:0000256" key="1">
    <source>
        <dbReference type="ARBA" id="ARBA00004613"/>
    </source>
</evidence>
<comment type="subcellular location">
    <subcellularLocation>
        <location evidence="1">Secreted</location>
    </subcellularLocation>
</comment>
<evidence type="ECO:0000256" key="4">
    <source>
        <dbReference type="ARBA" id="ARBA00022729"/>
    </source>
</evidence>
<comment type="similarity">
    <text evidence="2">Belongs to the GILT family.</text>
</comment>
<dbReference type="Pfam" id="PF03227">
    <property type="entry name" value="GILT"/>
    <property type="match status" value="1"/>
</dbReference>
<evidence type="ECO:0000313" key="7">
    <source>
        <dbReference type="EMBL" id="JAC67164.1"/>
    </source>
</evidence>
<evidence type="ECO:0000256" key="3">
    <source>
        <dbReference type="ARBA" id="ARBA00022525"/>
    </source>
</evidence>
<dbReference type="AlphaFoldDB" id="A0A061R8V5"/>
<proteinExistence type="inferred from homology"/>
<dbReference type="InterPro" id="IPR004911">
    <property type="entry name" value="Interferon-induced_GILT"/>
</dbReference>
<dbReference type="Gene3D" id="3.40.30.10">
    <property type="entry name" value="Glutaredoxin"/>
    <property type="match status" value="1"/>
</dbReference>
<keyword evidence="4 6" id="KW-0732">Signal</keyword>
<dbReference type="EMBL" id="GBEZ01019389">
    <property type="protein sequence ID" value="JAC67164.1"/>
    <property type="molecule type" value="Transcribed_RNA"/>
</dbReference>
<dbReference type="PANTHER" id="PTHR13234:SF8">
    <property type="entry name" value="GAMMA-INTERFERON-INDUCIBLE LYSOSOMAL THIOL REDUCTASE"/>
    <property type="match status" value="1"/>
</dbReference>
<evidence type="ECO:0000256" key="6">
    <source>
        <dbReference type="SAM" id="SignalP"/>
    </source>
</evidence>
<reference evidence="7" key="1">
    <citation type="submission" date="2014-05" db="EMBL/GenBank/DDBJ databases">
        <title>The transcriptome of the halophilic microalga Tetraselmis sp. GSL018 isolated from the Great Salt Lake, Utah.</title>
        <authorList>
            <person name="Jinkerson R.E."/>
            <person name="D'Adamo S."/>
            <person name="Posewitz M.C."/>
        </authorList>
    </citation>
    <scope>NUCLEOTIDE SEQUENCE</scope>
    <source>
        <strain evidence="7">GSL018</strain>
    </source>
</reference>
<evidence type="ECO:0000256" key="2">
    <source>
        <dbReference type="ARBA" id="ARBA00005679"/>
    </source>
</evidence>
<protein>
    <submittedName>
        <fullName evidence="7">Interferon, gamma-inducible protein 30</fullName>
    </submittedName>
</protein>
<feature type="chain" id="PRO_5030002173" evidence="6">
    <location>
        <begin position="19"/>
        <end position="259"/>
    </location>
</feature>
<name>A0A061R8V5_9CHLO</name>
<keyword evidence="3" id="KW-0964">Secreted</keyword>
<feature type="signal peptide" evidence="6">
    <location>
        <begin position="1"/>
        <end position="18"/>
    </location>
</feature>
<accession>A0A061R8V5</accession>
<evidence type="ECO:0000256" key="5">
    <source>
        <dbReference type="ARBA" id="ARBA00023180"/>
    </source>
</evidence>
<dbReference type="PANTHER" id="PTHR13234">
    <property type="entry name" value="GAMMA-INTERFERON INDUCIBLE LYSOSOMAL THIOL REDUCTASE GILT"/>
    <property type="match status" value="1"/>
</dbReference>
<organism evidence="7">
    <name type="scientific">Tetraselmis sp. GSL018</name>
    <dbReference type="NCBI Taxonomy" id="582737"/>
    <lineage>
        <taxon>Eukaryota</taxon>
        <taxon>Viridiplantae</taxon>
        <taxon>Chlorophyta</taxon>
        <taxon>core chlorophytes</taxon>
        <taxon>Chlorodendrophyceae</taxon>
        <taxon>Chlorodendrales</taxon>
        <taxon>Chlorodendraceae</taxon>
        <taxon>Tetraselmis</taxon>
    </lineage>
</organism>
<sequence>MMFLTLISTYFLFAASEATRTYQTVVEPTAKRSYFHDPSVTYRGGLLPSVSKPAERVLVELFSESLCPYCRAYIRNVVKPILSGNLSSLVEFSMIPYGNAYYNKSSGVFHCQHGELECELNTVFACAVHLHPRVQEWFPFVACVEDNSPEEMKDSLDGCAKTPEVALDITEIKECAAGALGEELERKAGQQTDSLVPRHEWVPWVTVNGIALWDDGKNLKKYVCAAYTGARPSECFAREEEPTVALEVSLKAPKGLANT</sequence>
<keyword evidence="5" id="KW-0325">Glycoprotein</keyword>
<gene>
    <name evidence="7" type="primary">GILT</name>
    <name evidence="7" type="ORF">TSPGSL018_11842</name>
</gene>
<dbReference type="GO" id="GO:0016671">
    <property type="term" value="F:oxidoreductase activity, acting on a sulfur group of donors, disulfide as acceptor"/>
    <property type="evidence" value="ECO:0007669"/>
    <property type="project" value="InterPro"/>
</dbReference>
<dbReference type="GO" id="GO:0005576">
    <property type="term" value="C:extracellular region"/>
    <property type="evidence" value="ECO:0007669"/>
    <property type="project" value="UniProtKB-SubCell"/>
</dbReference>